<reference evidence="2 3" key="1">
    <citation type="submission" date="2020-02" db="EMBL/GenBank/DDBJ databases">
        <title>Draft genome sequence of Haematococcus lacustris strain NIES-144.</title>
        <authorList>
            <person name="Morimoto D."/>
            <person name="Nakagawa S."/>
            <person name="Yoshida T."/>
            <person name="Sawayama S."/>
        </authorList>
    </citation>
    <scope>NUCLEOTIDE SEQUENCE [LARGE SCALE GENOMIC DNA]</scope>
    <source>
        <strain evidence="2 3">NIES-144</strain>
    </source>
</reference>
<organism evidence="2 3">
    <name type="scientific">Haematococcus lacustris</name>
    <name type="common">Green alga</name>
    <name type="synonym">Haematococcus pluvialis</name>
    <dbReference type="NCBI Taxonomy" id="44745"/>
    <lineage>
        <taxon>Eukaryota</taxon>
        <taxon>Viridiplantae</taxon>
        <taxon>Chlorophyta</taxon>
        <taxon>core chlorophytes</taxon>
        <taxon>Chlorophyceae</taxon>
        <taxon>CS clade</taxon>
        <taxon>Chlamydomonadales</taxon>
        <taxon>Haematococcaceae</taxon>
        <taxon>Haematococcus</taxon>
    </lineage>
</organism>
<proteinExistence type="predicted"/>
<protein>
    <recommendedName>
        <fullName evidence="1">Kazal-like domain-containing protein</fullName>
    </recommendedName>
</protein>
<gene>
    <name evidence="2" type="ORF">HaLaN_07627</name>
</gene>
<keyword evidence="3" id="KW-1185">Reference proteome</keyword>
<evidence type="ECO:0000259" key="1">
    <source>
        <dbReference type="PROSITE" id="PS51465"/>
    </source>
</evidence>
<sequence length="83" mass="8994">MTWSAACACSDMAWQPVCAEGNLAWYPSLCHARCQGELQLVRPCAALATLPDASDPERQSATQDQPAVALDETVDELDCYVYA</sequence>
<dbReference type="AlphaFoldDB" id="A0A699YQX1"/>
<feature type="domain" description="Kazal-like" evidence="1">
    <location>
        <begin position="1"/>
        <end position="46"/>
    </location>
</feature>
<dbReference type="PROSITE" id="PS51465">
    <property type="entry name" value="KAZAL_2"/>
    <property type="match status" value="1"/>
</dbReference>
<dbReference type="EMBL" id="BLLF01000459">
    <property type="protein sequence ID" value="GFH12011.1"/>
    <property type="molecule type" value="Genomic_DNA"/>
</dbReference>
<accession>A0A699YQX1</accession>
<dbReference type="InterPro" id="IPR002350">
    <property type="entry name" value="Kazal_dom"/>
</dbReference>
<dbReference type="Pfam" id="PF07648">
    <property type="entry name" value="Kazal_2"/>
    <property type="match status" value="1"/>
</dbReference>
<evidence type="ECO:0000313" key="2">
    <source>
        <dbReference type="EMBL" id="GFH12011.1"/>
    </source>
</evidence>
<comment type="caution">
    <text evidence="2">The sequence shown here is derived from an EMBL/GenBank/DDBJ whole genome shotgun (WGS) entry which is preliminary data.</text>
</comment>
<evidence type="ECO:0000313" key="3">
    <source>
        <dbReference type="Proteomes" id="UP000485058"/>
    </source>
</evidence>
<dbReference type="Proteomes" id="UP000485058">
    <property type="component" value="Unassembled WGS sequence"/>
</dbReference>
<name>A0A699YQX1_HAELA</name>